<name>A0A8X6UCB0_NEPPI</name>
<comment type="caution">
    <text evidence="1">The sequence shown here is derived from an EMBL/GenBank/DDBJ whole genome shotgun (WGS) entry which is preliminary data.</text>
</comment>
<sequence>MSRRNKMWYIDSLVQHCKRDNKWKDEWGAIALTVLVDLPDSEEDNDSNLVTQGYSLISDGKGFLQVDGVSPKN</sequence>
<accession>A0A8X6UCB0</accession>
<evidence type="ECO:0000313" key="2">
    <source>
        <dbReference type="Proteomes" id="UP000887013"/>
    </source>
</evidence>
<dbReference type="AlphaFoldDB" id="A0A8X6UCB0"/>
<keyword evidence="2" id="KW-1185">Reference proteome</keyword>
<proteinExistence type="predicted"/>
<reference evidence="1" key="1">
    <citation type="submission" date="2020-08" db="EMBL/GenBank/DDBJ databases">
        <title>Multicomponent nature underlies the extraordinary mechanical properties of spider dragline silk.</title>
        <authorList>
            <person name="Kono N."/>
            <person name="Nakamura H."/>
            <person name="Mori M."/>
            <person name="Yoshida Y."/>
            <person name="Ohtoshi R."/>
            <person name="Malay A.D."/>
            <person name="Moran D.A.P."/>
            <person name="Tomita M."/>
            <person name="Numata K."/>
            <person name="Arakawa K."/>
        </authorList>
    </citation>
    <scope>NUCLEOTIDE SEQUENCE</scope>
</reference>
<protein>
    <submittedName>
        <fullName evidence="1">Uncharacterized protein</fullName>
    </submittedName>
</protein>
<dbReference type="Proteomes" id="UP000887013">
    <property type="component" value="Unassembled WGS sequence"/>
</dbReference>
<evidence type="ECO:0000313" key="1">
    <source>
        <dbReference type="EMBL" id="GFU00115.1"/>
    </source>
</evidence>
<gene>
    <name evidence="1" type="ORF">NPIL_481961</name>
</gene>
<organism evidence="1 2">
    <name type="scientific">Nephila pilipes</name>
    <name type="common">Giant wood spider</name>
    <name type="synonym">Nephila maculata</name>
    <dbReference type="NCBI Taxonomy" id="299642"/>
    <lineage>
        <taxon>Eukaryota</taxon>
        <taxon>Metazoa</taxon>
        <taxon>Ecdysozoa</taxon>
        <taxon>Arthropoda</taxon>
        <taxon>Chelicerata</taxon>
        <taxon>Arachnida</taxon>
        <taxon>Araneae</taxon>
        <taxon>Araneomorphae</taxon>
        <taxon>Entelegynae</taxon>
        <taxon>Araneoidea</taxon>
        <taxon>Nephilidae</taxon>
        <taxon>Nephila</taxon>
    </lineage>
</organism>
<dbReference type="EMBL" id="BMAW01122732">
    <property type="protein sequence ID" value="GFU00115.1"/>
    <property type="molecule type" value="Genomic_DNA"/>
</dbReference>